<evidence type="ECO:0000256" key="4">
    <source>
        <dbReference type="ARBA" id="ARBA00022679"/>
    </source>
</evidence>
<evidence type="ECO:0000256" key="12">
    <source>
        <dbReference type="PROSITE-ProRule" id="PRU00169"/>
    </source>
</evidence>
<dbReference type="Pfam" id="PF07495">
    <property type="entry name" value="Y_Y_Y"/>
    <property type="match status" value="1"/>
</dbReference>
<keyword evidence="5" id="KW-0547">Nucleotide-binding</keyword>
<dbReference type="InterPro" id="IPR003594">
    <property type="entry name" value="HATPase_dom"/>
</dbReference>
<dbReference type="PANTHER" id="PTHR43547:SF2">
    <property type="entry name" value="HYBRID SIGNAL TRANSDUCTION HISTIDINE KINASE C"/>
    <property type="match status" value="1"/>
</dbReference>
<keyword evidence="7" id="KW-0067">ATP-binding</keyword>
<accession>A0A0P0FWR5</accession>
<dbReference type="InterPro" id="IPR018060">
    <property type="entry name" value="HTH_AraC"/>
</dbReference>
<dbReference type="SUPFAM" id="SSF46689">
    <property type="entry name" value="Homeodomain-like"/>
    <property type="match status" value="1"/>
</dbReference>
<dbReference type="InterPro" id="IPR001789">
    <property type="entry name" value="Sig_transdc_resp-reg_receiver"/>
</dbReference>
<evidence type="ECO:0000256" key="9">
    <source>
        <dbReference type="ARBA" id="ARBA00023015"/>
    </source>
</evidence>
<keyword evidence="6 18" id="KW-0418">Kinase</keyword>
<evidence type="ECO:0000256" key="10">
    <source>
        <dbReference type="ARBA" id="ARBA00023125"/>
    </source>
</evidence>
<feature type="chain" id="PRO_5006046804" description="histidine kinase" evidence="14">
    <location>
        <begin position="23"/>
        <end position="1359"/>
    </location>
</feature>
<keyword evidence="4 18" id="KW-0808">Transferase</keyword>
<dbReference type="GO" id="GO:0005524">
    <property type="term" value="F:ATP binding"/>
    <property type="evidence" value="ECO:0007669"/>
    <property type="project" value="UniProtKB-KW"/>
</dbReference>
<dbReference type="InterPro" id="IPR015943">
    <property type="entry name" value="WD40/YVTN_repeat-like_dom_sf"/>
</dbReference>
<dbReference type="Gene3D" id="1.10.10.60">
    <property type="entry name" value="Homeodomain-like"/>
    <property type="match status" value="1"/>
</dbReference>
<dbReference type="GO" id="GO:0003700">
    <property type="term" value="F:DNA-binding transcription factor activity"/>
    <property type="evidence" value="ECO:0007669"/>
    <property type="project" value="InterPro"/>
</dbReference>
<organism evidence="18 19">
    <name type="scientific">Bacteroides cellulosilyticus</name>
    <dbReference type="NCBI Taxonomy" id="246787"/>
    <lineage>
        <taxon>Bacteria</taxon>
        <taxon>Pseudomonadati</taxon>
        <taxon>Bacteroidota</taxon>
        <taxon>Bacteroidia</taxon>
        <taxon>Bacteroidales</taxon>
        <taxon>Bacteroidaceae</taxon>
        <taxon>Bacteroides</taxon>
    </lineage>
</organism>
<evidence type="ECO:0000259" key="17">
    <source>
        <dbReference type="PROSITE" id="PS50110"/>
    </source>
</evidence>
<dbReference type="Pfam" id="PF02518">
    <property type="entry name" value="HATPase_c"/>
    <property type="match status" value="1"/>
</dbReference>
<dbReference type="PRINTS" id="PR00344">
    <property type="entry name" value="BCTRLSENSOR"/>
</dbReference>
<keyword evidence="10" id="KW-0238">DNA-binding</keyword>
<dbReference type="SUPFAM" id="SSF47384">
    <property type="entry name" value="Homodimeric domain of signal transducing histidine kinase"/>
    <property type="match status" value="1"/>
</dbReference>
<evidence type="ECO:0000256" key="8">
    <source>
        <dbReference type="ARBA" id="ARBA00023012"/>
    </source>
</evidence>
<dbReference type="GO" id="GO:0000155">
    <property type="term" value="F:phosphorelay sensor kinase activity"/>
    <property type="evidence" value="ECO:0007669"/>
    <property type="project" value="InterPro"/>
</dbReference>
<evidence type="ECO:0000256" key="14">
    <source>
        <dbReference type="SAM" id="SignalP"/>
    </source>
</evidence>
<dbReference type="SMART" id="SM00448">
    <property type="entry name" value="REC"/>
    <property type="match status" value="1"/>
</dbReference>
<feature type="domain" description="Response regulatory" evidence="17">
    <location>
        <begin position="1095"/>
        <end position="1210"/>
    </location>
</feature>
<dbReference type="PATRIC" id="fig|246787.4.peg.2591"/>
<protein>
    <recommendedName>
        <fullName evidence="2">histidine kinase</fullName>
        <ecNumber evidence="2">2.7.13.3</ecNumber>
    </recommendedName>
</protein>
<dbReference type="SUPFAM" id="SSF55874">
    <property type="entry name" value="ATPase domain of HSP90 chaperone/DNA topoisomerase II/histidine kinase"/>
    <property type="match status" value="1"/>
</dbReference>
<dbReference type="FunFam" id="3.30.565.10:FF:000037">
    <property type="entry name" value="Hybrid sensor histidine kinase/response regulator"/>
    <property type="match status" value="1"/>
</dbReference>
<dbReference type="Gene3D" id="2.60.40.10">
    <property type="entry name" value="Immunoglobulins"/>
    <property type="match status" value="1"/>
</dbReference>
<evidence type="ECO:0000256" key="3">
    <source>
        <dbReference type="ARBA" id="ARBA00022553"/>
    </source>
</evidence>
<reference evidence="18 19" key="1">
    <citation type="journal article" date="2015" name="Science">
        <title>Genetic determinants of in vivo fitness and diet responsiveness in multiple human gut Bacteroides.</title>
        <authorList>
            <person name="Wu M."/>
            <person name="McNulty N.P."/>
            <person name="Rodionov D.A."/>
            <person name="Khoroshkin M.S."/>
            <person name="Griffin N.W."/>
            <person name="Cheng J."/>
            <person name="Latreille P."/>
            <person name="Kerstetter R.A."/>
            <person name="Terrapon N."/>
            <person name="Henrissat B."/>
            <person name="Osterman A.L."/>
            <person name="Gordon J.I."/>
        </authorList>
    </citation>
    <scope>NUCLEOTIDE SEQUENCE [LARGE SCALE GENOMIC DNA]</scope>
    <source>
        <strain evidence="18 19">WH2</strain>
    </source>
</reference>
<gene>
    <name evidence="18" type="primary">todS_12</name>
    <name evidence="18" type="ORF">BcellWH2_02517</name>
</gene>
<keyword evidence="14" id="KW-0732">Signal</keyword>
<keyword evidence="13" id="KW-1133">Transmembrane helix</keyword>
<evidence type="ECO:0000259" key="16">
    <source>
        <dbReference type="PROSITE" id="PS50109"/>
    </source>
</evidence>
<dbReference type="PROSITE" id="PS01124">
    <property type="entry name" value="HTH_ARAC_FAMILY_2"/>
    <property type="match status" value="1"/>
</dbReference>
<dbReference type="Proteomes" id="UP000061809">
    <property type="component" value="Chromosome"/>
</dbReference>
<feature type="modified residue" description="4-aspartylphosphate" evidence="12">
    <location>
        <position position="1143"/>
    </location>
</feature>
<dbReference type="Pfam" id="PF00512">
    <property type="entry name" value="HisKA"/>
    <property type="match status" value="1"/>
</dbReference>
<feature type="transmembrane region" description="Helical" evidence="13">
    <location>
        <begin position="777"/>
        <end position="794"/>
    </location>
</feature>
<dbReference type="SUPFAM" id="SSF50998">
    <property type="entry name" value="Quinoprotein alcohol dehydrogenase-like"/>
    <property type="match status" value="1"/>
</dbReference>
<evidence type="ECO:0000256" key="13">
    <source>
        <dbReference type="SAM" id="Phobius"/>
    </source>
</evidence>
<keyword evidence="11" id="KW-0804">Transcription</keyword>
<keyword evidence="9" id="KW-0805">Transcription regulation</keyword>
<dbReference type="FunFam" id="1.10.10.60:FF:000284">
    <property type="entry name" value="Two-component system sensor histidine kinase/response regulator"/>
    <property type="match status" value="1"/>
</dbReference>
<sequence>MQKFIRTLFLVLVSIVTANVHSQNITFNHLTTDDGLSQFSVNSLYIDENGILWIATREGLNRYNGNDIQTYKLNKNDPYSLFCNTVLRMAGDQNGKIYLLCTEGVAQFDLTTQRFTTLLQGNINSIYYKNGLFIGKKNEIYRYNEQTDNFDLYYQMAGENIEISCMFEDKGHMWIGTTSEGVFNLKIDEHLLTHPIEKGNITSIYQDNAGELWIGSWEKGLFRVKTDGNIENLRNDPKNPHSISSDFVRSCCEDNLGNIWIGTFNGLNRYNKTTGLFQNHTSNEMQNEGLTHSSIWCIVKDNQGTLWLGTYFGGVNYFNPEYEIYTRYKASIHEKEGLSSPVVGRTIEDKNGNLWIGTEGGGLNFYNRRTREFKWYLAGQGRNSISHSNVKALYYDPAKEIIWIGTHLGGLNKLDIRTGTFTHYLMEEGNPETLPSNIVRDIAPYQDQLIVATQNGVCLFNPQTGKCQQLFKDSKEGRKIAMVADVEVDNSGTLWIAATGEGIFSYRFDTNKLTNYRHDGTQAHSLSNNNVNNIMQDSKGNLWFSTSGSGLDLYRSATNDFENFDKGKNGLVSDCIYDTQESPVSGKLILITNQGFSIFDQKVEKFQNYSVENGFPLTAVNENALCVTRDGEIFLGGTQGMLSFNELELNFTPKPYKIILSRLIVNGAEVKVSDETGILTQSLCHTQEITLNANQTMFSIEFATSNYVAANKNEIIYKLEGFSEDWNSTRGQPIITYTNLNAGTYNLLIKPKGKEESICPQVHLTIHVLPPYYKTPLAYLIYLIVTGILLWYLVKTYKSRIKLRESLKYEQKHIQDVEALNQSKLRFFTNISHEFRTPLTLIVSQVETLMQLQNFTPTIYNKILSIYQNSIQLRELITELLDFRKQEQGHMKVKVSPHNIVHFLYENYLIFMEYASSKQINFNFEKDCESLEVWYDQKQMQKVVNNLLSNAIKHTQAEDTITLSITTEGNEAVIRVTDTGSGIDAKEVDKIFDRFYQTEQMDSLTTGVGTGIGLALTKGIVELHHGTIKVESELGKGSSFIVRLHLGNAHFNTEEISKKSEDVQQIEQPQISEIDASLKAELEENAPIKRMPDVKMVIVEDNASICEMLANIFRPFYQVLTAADGEEGLELIQKEMPNIVVSDVVMPKMSGTELCKQIKNDFNTCHIPVVLLTARTAVEQNIEGLRIGADDYITKPFNTNLLISRCNNLVNSRILLQEKFSKQPQAYAQMLATNPIDKEILDRAISIIEKNLDNTEFNVNIFAREMAMARTNLFTKLKAITGQTPNDFILTIRLKKGALMLRNNPELNITEISDKIGFSSSRYFSKCFKDVYQISPLAYRKGENMDSDEKNEEEPPLAT</sequence>
<dbReference type="InterPro" id="IPR011123">
    <property type="entry name" value="Y_Y_Y"/>
</dbReference>
<dbReference type="Gene3D" id="1.10.287.130">
    <property type="match status" value="1"/>
</dbReference>
<dbReference type="SMART" id="SM00387">
    <property type="entry name" value="HATPase_c"/>
    <property type="match status" value="1"/>
</dbReference>
<dbReference type="InterPro" id="IPR011047">
    <property type="entry name" value="Quinoprotein_ADH-like_sf"/>
</dbReference>
<dbReference type="FunFam" id="3.40.50.2300:FF:000138">
    <property type="entry name" value="Two-component system sensor histidine kinase/response regulator"/>
    <property type="match status" value="1"/>
</dbReference>
<dbReference type="RefSeq" id="WP_029426176.1">
    <property type="nucleotide sequence ID" value="NZ_CP012801.1"/>
</dbReference>
<evidence type="ECO:0000256" key="2">
    <source>
        <dbReference type="ARBA" id="ARBA00012438"/>
    </source>
</evidence>
<dbReference type="EC" id="2.7.13.3" evidence="2"/>
<dbReference type="Pfam" id="PF00072">
    <property type="entry name" value="Response_reg"/>
    <property type="match status" value="1"/>
</dbReference>
<dbReference type="InterPro" id="IPR011006">
    <property type="entry name" value="CheY-like_superfamily"/>
</dbReference>
<dbReference type="InterPro" id="IPR013783">
    <property type="entry name" value="Ig-like_fold"/>
</dbReference>
<dbReference type="SUPFAM" id="SSF63829">
    <property type="entry name" value="Calcium-dependent phosphotriesterase"/>
    <property type="match status" value="1"/>
</dbReference>
<dbReference type="InterPro" id="IPR009057">
    <property type="entry name" value="Homeodomain-like_sf"/>
</dbReference>
<dbReference type="PROSITE" id="PS50110">
    <property type="entry name" value="RESPONSE_REGULATORY"/>
    <property type="match status" value="1"/>
</dbReference>
<dbReference type="Gene3D" id="2.130.10.10">
    <property type="entry name" value="YVTN repeat-like/Quinoprotein amine dehydrogenase"/>
    <property type="match status" value="2"/>
</dbReference>
<dbReference type="InterPro" id="IPR004358">
    <property type="entry name" value="Sig_transdc_His_kin-like_C"/>
</dbReference>
<evidence type="ECO:0000313" key="18">
    <source>
        <dbReference type="EMBL" id="ALJ59756.1"/>
    </source>
</evidence>
<dbReference type="EMBL" id="CP012801">
    <property type="protein sequence ID" value="ALJ59756.1"/>
    <property type="molecule type" value="Genomic_DNA"/>
</dbReference>
<dbReference type="InterPro" id="IPR036890">
    <property type="entry name" value="HATPase_C_sf"/>
</dbReference>
<dbReference type="InterPro" id="IPR005467">
    <property type="entry name" value="His_kinase_dom"/>
</dbReference>
<evidence type="ECO:0000259" key="15">
    <source>
        <dbReference type="PROSITE" id="PS01124"/>
    </source>
</evidence>
<evidence type="ECO:0000256" key="6">
    <source>
        <dbReference type="ARBA" id="ARBA00022777"/>
    </source>
</evidence>
<dbReference type="Gene3D" id="3.30.565.10">
    <property type="entry name" value="Histidine kinase-like ATPase, C-terminal domain"/>
    <property type="match status" value="1"/>
</dbReference>
<dbReference type="PROSITE" id="PS50109">
    <property type="entry name" value="HIS_KIN"/>
    <property type="match status" value="1"/>
</dbReference>
<dbReference type="Pfam" id="PF12833">
    <property type="entry name" value="HTH_18"/>
    <property type="match status" value="1"/>
</dbReference>
<dbReference type="Gene3D" id="3.40.50.2300">
    <property type="match status" value="1"/>
</dbReference>
<dbReference type="PROSITE" id="PS00041">
    <property type="entry name" value="HTH_ARAC_FAMILY_1"/>
    <property type="match status" value="1"/>
</dbReference>
<dbReference type="PANTHER" id="PTHR43547">
    <property type="entry name" value="TWO-COMPONENT HISTIDINE KINASE"/>
    <property type="match status" value="1"/>
</dbReference>
<feature type="domain" description="HTH araC/xylS-type" evidence="15">
    <location>
        <begin position="1242"/>
        <end position="1342"/>
    </location>
</feature>
<dbReference type="KEGG" id="bcel:BcellWH2_02517"/>
<dbReference type="InterPro" id="IPR036097">
    <property type="entry name" value="HisK_dim/P_sf"/>
</dbReference>
<keyword evidence="3 12" id="KW-0597">Phosphoprotein</keyword>
<dbReference type="GO" id="GO:0043565">
    <property type="term" value="F:sequence-specific DNA binding"/>
    <property type="evidence" value="ECO:0007669"/>
    <property type="project" value="InterPro"/>
</dbReference>
<proteinExistence type="predicted"/>
<dbReference type="Pfam" id="PF07494">
    <property type="entry name" value="Reg_prop"/>
    <property type="match status" value="5"/>
</dbReference>
<dbReference type="InterPro" id="IPR011110">
    <property type="entry name" value="Reg_prop"/>
</dbReference>
<evidence type="ECO:0000313" key="19">
    <source>
        <dbReference type="Proteomes" id="UP000061809"/>
    </source>
</evidence>
<keyword evidence="13" id="KW-0472">Membrane</keyword>
<evidence type="ECO:0000256" key="1">
    <source>
        <dbReference type="ARBA" id="ARBA00000085"/>
    </source>
</evidence>
<evidence type="ECO:0000256" key="7">
    <source>
        <dbReference type="ARBA" id="ARBA00022840"/>
    </source>
</evidence>
<name>A0A0P0FWR5_9BACE</name>
<keyword evidence="8" id="KW-0902">Two-component regulatory system</keyword>
<keyword evidence="13" id="KW-0812">Transmembrane</keyword>
<evidence type="ECO:0000256" key="5">
    <source>
        <dbReference type="ARBA" id="ARBA00022741"/>
    </source>
</evidence>
<dbReference type="InterPro" id="IPR018062">
    <property type="entry name" value="HTH_AraC-typ_CS"/>
</dbReference>
<dbReference type="CDD" id="cd00082">
    <property type="entry name" value="HisKA"/>
    <property type="match status" value="1"/>
</dbReference>
<dbReference type="InterPro" id="IPR003661">
    <property type="entry name" value="HisK_dim/P_dom"/>
</dbReference>
<feature type="domain" description="Histidine kinase" evidence="16">
    <location>
        <begin position="830"/>
        <end position="1048"/>
    </location>
</feature>
<dbReference type="SMART" id="SM00342">
    <property type="entry name" value="HTH_ARAC"/>
    <property type="match status" value="1"/>
</dbReference>
<feature type="signal peptide" evidence="14">
    <location>
        <begin position="1"/>
        <end position="22"/>
    </location>
</feature>
<dbReference type="CDD" id="cd17574">
    <property type="entry name" value="REC_OmpR"/>
    <property type="match status" value="1"/>
</dbReference>
<evidence type="ECO:0000256" key="11">
    <source>
        <dbReference type="ARBA" id="ARBA00023163"/>
    </source>
</evidence>
<dbReference type="SMART" id="SM00388">
    <property type="entry name" value="HisKA"/>
    <property type="match status" value="1"/>
</dbReference>
<dbReference type="SUPFAM" id="SSF52172">
    <property type="entry name" value="CheY-like"/>
    <property type="match status" value="1"/>
</dbReference>
<comment type="catalytic activity">
    <reaction evidence="1">
        <text>ATP + protein L-histidine = ADP + protein N-phospho-L-histidine.</text>
        <dbReference type="EC" id="2.7.13.3"/>
    </reaction>
</comment>